<dbReference type="Proteomes" id="UP000887577">
    <property type="component" value="Unplaced"/>
</dbReference>
<dbReference type="WBParaSite" id="PSU_v2.g10913.t1">
    <property type="protein sequence ID" value="PSU_v2.g10913.t1"/>
    <property type="gene ID" value="PSU_v2.g10913"/>
</dbReference>
<dbReference type="AlphaFoldDB" id="A0A914XVB5"/>
<proteinExistence type="predicted"/>
<evidence type="ECO:0000313" key="2">
    <source>
        <dbReference type="WBParaSite" id="PSU_v2.g10913.t1"/>
    </source>
</evidence>
<sequence length="139" mass="16301">MGRLILTTDTSFRDTSRWKTEYKIHDYDFILKQNQEKLYKCQCCARCGTQCSDQLGIIETYMVMDFTQIVETPTSETNTGKEAINEFRPGEWKTLVKTKMCTQCIDQIKLDVLLHYDDIPLEHKIRERDNKVSYSVSTP</sequence>
<evidence type="ECO:0000313" key="1">
    <source>
        <dbReference type="Proteomes" id="UP000887577"/>
    </source>
</evidence>
<protein>
    <submittedName>
        <fullName evidence="2">Uncharacterized protein</fullName>
    </submittedName>
</protein>
<keyword evidence="1" id="KW-1185">Reference proteome</keyword>
<reference evidence="2" key="1">
    <citation type="submission" date="2022-11" db="UniProtKB">
        <authorList>
            <consortium name="WormBaseParasite"/>
        </authorList>
    </citation>
    <scope>IDENTIFICATION</scope>
</reference>
<organism evidence="1 2">
    <name type="scientific">Panagrolaimus superbus</name>
    <dbReference type="NCBI Taxonomy" id="310955"/>
    <lineage>
        <taxon>Eukaryota</taxon>
        <taxon>Metazoa</taxon>
        <taxon>Ecdysozoa</taxon>
        <taxon>Nematoda</taxon>
        <taxon>Chromadorea</taxon>
        <taxon>Rhabditida</taxon>
        <taxon>Tylenchina</taxon>
        <taxon>Panagrolaimomorpha</taxon>
        <taxon>Panagrolaimoidea</taxon>
        <taxon>Panagrolaimidae</taxon>
        <taxon>Panagrolaimus</taxon>
    </lineage>
</organism>
<accession>A0A914XVB5</accession>
<name>A0A914XVB5_9BILA</name>